<dbReference type="GO" id="GO:0007219">
    <property type="term" value="P:Notch signaling pathway"/>
    <property type="evidence" value="ECO:0007669"/>
    <property type="project" value="InterPro"/>
</dbReference>
<dbReference type="InterPro" id="IPR002589">
    <property type="entry name" value="Macro_dom"/>
</dbReference>
<comment type="catalytic activity">
    <reaction evidence="1">
        <text>S-ubiquitinyl-[E2 ubiquitin-conjugating enzyme]-L-cysteine + [acceptor protein]-L-lysine = [E2 ubiquitin-conjugating enzyme]-L-cysteine + N(6)-ubiquitinyl-[acceptor protein]-L-lysine.</text>
        <dbReference type="EC" id="2.3.2.27"/>
    </reaction>
</comment>
<dbReference type="Gene3D" id="3.30.40.10">
    <property type="entry name" value="Zinc/RING finger domain, C3HC4 (zinc finger)"/>
    <property type="match status" value="1"/>
</dbReference>
<evidence type="ECO:0000256" key="3">
    <source>
        <dbReference type="ARBA" id="ARBA00009413"/>
    </source>
</evidence>
<dbReference type="SUPFAM" id="SSF57850">
    <property type="entry name" value="RING/U-box"/>
    <property type="match status" value="1"/>
</dbReference>
<keyword evidence="14" id="KW-1185">Reference proteome</keyword>
<reference evidence="13 14" key="1">
    <citation type="journal article" date="2017" name="Nat. Ecol. Evol.">
        <title>Scallop genome provides insights into evolution of bilaterian karyotype and development.</title>
        <authorList>
            <person name="Wang S."/>
            <person name="Zhang J."/>
            <person name="Jiao W."/>
            <person name="Li J."/>
            <person name="Xun X."/>
            <person name="Sun Y."/>
            <person name="Guo X."/>
            <person name="Huan P."/>
            <person name="Dong B."/>
            <person name="Zhang L."/>
            <person name="Hu X."/>
            <person name="Sun X."/>
            <person name="Wang J."/>
            <person name="Zhao C."/>
            <person name="Wang Y."/>
            <person name="Wang D."/>
            <person name="Huang X."/>
            <person name="Wang R."/>
            <person name="Lv J."/>
            <person name="Li Y."/>
            <person name="Zhang Z."/>
            <person name="Liu B."/>
            <person name="Lu W."/>
            <person name="Hui Y."/>
            <person name="Liang J."/>
            <person name="Zhou Z."/>
            <person name="Hou R."/>
            <person name="Li X."/>
            <person name="Liu Y."/>
            <person name="Li H."/>
            <person name="Ning X."/>
            <person name="Lin Y."/>
            <person name="Zhao L."/>
            <person name="Xing Q."/>
            <person name="Dou J."/>
            <person name="Li Y."/>
            <person name="Mao J."/>
            <person name="Guo H."/>
            <person name="Dou H."/>
            <person name="Li T."/>
            <person name="Mu C."/>
            <person name="Jiang W."/>
            <person name="Fu Q."/>
            <person name="Fu X."/>
            <person name="Miao Y."/>
            <person name="Liu J."/>
            <person name="Yu Q."/>
            <person name="Li R."/>
            <person name="Liao H."/>
            <person name="Li X."/>
            <person name="Kong Y."/>
            <person name="Jiang Z."/>
            <person name="Chourrout D."/>
            <person name="Li R."/>
            <person name="Bao Z."/>
        </authorList>
    </citation>
    <scope>NUCLEOTIDE SEQUENCE [LARGE SCALE GENOMIC DNA]</scope>
    <source>
        <strain evidence="13 14">PY_sf001</strain>
    </source>
</reference>
<feature type="region of interest" description="Disordered" evidence="10">
    <location>
        <begin position="217"/>
        <end position="241"/>
    </location>
</feature>
<dbReference type="SMART" id="SM00184">
    <property type="entry name" value="RING"/>
    <property type="match status" value="2"/>
</dbReference>
<feature type="compositionally biased region" description="Polar residues" evidence="10">
    <location>
        <begin position="217"/>
        <end position="226"/>
    </location>
</feature>
<feature type="domain" description="Macro" evidence="12">
    <location>
        <begin position="524"/>
        <end position="715"/>
    </location>
</feature>
<dbReference type="SMART" id="SM00506">
    <property type="entry name" value="A1pp"/>
    <property type="match status" value="1"/>
</dbReference>
<dbReference type="CDD" id="cd02907">
    <property type="entry name" value="Macro_Af1521_BAL-like"/>
    <property type="match status" value="1"/>
</dbReference>
<accession>A0A210QD68</accession>
<dbReference type="GO" id="GO:0016567">
    <property type="term" value="P:protein ubiquitination"/>
    <property type="evidence" value="ECO:0007669"/>
    <property type="project" value="UniProtKB-UniPathway"/>
</dbReference>
<dbReference type="STRING" id="6573.A0A210QD68"/>
<comment type="similarity">
    <text evidence="3">Belongs to the Deltex family.</text>
</comment>
<dbReference type="Pfam" id="PF18102">
    <property type="entry name" value="DTC"/>
    <property type="match status" value="1"/>
</dbReference>
<dbReference type="GO" id="GO:0008270">
    <property type="term" value="F:zinc ion binding"/>
    <property type="evidence" value="ECO:0007669"/>
    <property type="project" value="UniProtKB-KW"/>
</dbReference>
<comment type="caution">
    <text evidence="13">The sequence shown here is derived from an EMBL/GenBank/DDBJ whole genome shotgun (WGS) entry which is preliminary data.</text>
</comment>
<proteinExistence type="inferred from homology"/>
<comment type="pathway">
    <text evidence="2">Protein modification; protein ubiquitination.</text>
</comment>
<evidence type="ECO:0000313" key="14">
    <source>
        <dbReference type="Proteomes" id="UP000242188"/>
    </source>
</evidence>
<dbReference type="InterPro" id="IPR017907">
    <property type="entry name" value="Znf_RING_CS"/>
</dbReference>
<dbReference type="InterPro" id="IPR039398">
    <property type="entry name" value="Deltex_fam"/>
</dbReference>
<feature type="compositionally biased region" description="Polar residues" evidence="10">
    <location>
        <begin position="742"/>
        <end position="752"/>
    </location>
</feature>
<dbReference type="InterPro" id="IPR039399">
    <property type="entry name" value="Deltex_C_sf"/>
</dbReference>
<name>A0A210QD68_MIZYE</name>
<evidence type="ECO:0000259" key="11">
    <source>
        <dbReference type="PROSITE" id="PS50089"/>
    </source>
</evidence>
<evidence type="ECO:0000256" key="4">
    <source>
        <dbReference type="ARBA" id="ARBA00012483"/>
    </source>
</evidence>
<evidence type="ECO:0000256" key="1">
    <source>
        <dbReference type="ARBA" id="ARBA00000900"/>
    </source>
</evidence>
<evidence type="ECO:0000256" key="6">
    <source>
        <dbReference type="ARBA" id="ARBA00022723"/>
    </source>
</evidence>
<dbReference type="SUPFAM" id="SSF52949">
    <property type="entry name" value="Macro domain-like"/>
    <property type="match status" value="2"/>
</dbReference>
<sequence>MFKCNICRSGGTHQDVAELNYCTAMATEEPMETEVFGGSQGTNPSTHHTSFATAQCVPPPRWTFSGLELILLLYFCKKSFDQLVKFKYVELRQQIGILHVYIIKDDSTKYVEAEFKSMNLFLNDLIKNEISIPNDVLLHRKKKLQEYVHKNNGQPEHRCFLHLSDDSRTCTLFAKRRDTDLYQFRLKHQIDDWMTDIKRSVPEAISYPHPNMNTVANDTHLTSSRRPPSYADSVRTNPKTVPANYQGSTTLGSSQNRHVASSSFSSPPMFSYKGLDVHTVHGSITKMKTKVDGVINAANDRLDHIGGVAFYIAEAAGERMEEHCKEIMKKTKKIAVSENVVTTAGRMRCKGIIHAVGPKWGDYQDKHCLDLLADTVEKALITAEKEYYSEVAMPAISAGIYGIPKSLCAAMYIKGITQFCRKPKSVSWLTSLYIVDISDDILNEIQKAYSNWEKDKKSIEPSELLKQESLVRPRSAFSKSMSLRGSAAGVGGNVTTFSGKGSSPLHEQQWTKGPDESIPGLMDKVRCYKTDDGSFCVKIYTGSITKVKSLDAIVCTADTSLSGLGPLSEAVADAGGYRYNSSFSSQKQKYHSKAIKGQAFVCSAGHLAVTHVVHIVIEQLVDTQHQSLIDYKNFILNGLHSMSGWKMRSVALPLLAGGFVQHDKGSIRKMCDILYEAVMDFRLKSGPGRSLREIHFVNRKPEITQAFVDCFNQHLSSIKKTPTGPAPSAGAGKSTKKLQHGEANSFSESSYGTKLKTHRGQGEVGNWASVKQGQRHTQSMILPKKTSSDGGTYNKAIDDLGFLSTNGGGPNFRGNKALVKNELREEEENLQLKEKCKTQKPVVRKRIQKNICAACDTKLESDNVSRLACGHSFCSIPCFIPMQNNPSCAICKEVEGATAAESEEDVTCVICMDTITDQKKLSCGHVFCGDCIMQSMAHKPACPVCGKIFGELEGDQPTDGTMTVTRNTHHSLPSYEAYGIIEIKYKFQDGIQQENHPQPGKPYKGTERRAFLPDNREGQKVLRLLQKAFDSRLTFTIGSSRTTGQEDVVTWNDIHHKTKRDGGAAKFGYPDPTYLSRVQDELAAKGITE</sequence>
<dbReference type="EC" id="2.3.2.27" evidence="4"/>
<organism evidence="13 14">
    <name type="scientific">Mizuhopecten yessoensis</name>
    <name type="common">Japanese scallop</name>
    <name type="synonym">Patinopecten yessoensis</name>
    <dbReference type="NCBI Taxonomy" id="6573"/>
    <lineage>
        <taxon>Eukaryota</taxon>
        <taxon>Metazoa</taxon>
        <taxon>Spiralia</taxon>
        <taxon>Lophotrochozoa</taxon>
        <taxon>Mollusca</taxon>
        <taxon>Bivalvia</taxon>
        <taxon>Autobranchia</taxon>
        <taxon>Pteriomorphia</taxon>
        <taxon>Pectinida</taxon>
        <taxon>Pectinoidea</taxon>
        <taxon>Pectinidae</taxon>
        <taxon>Mizuhopecten</taxon>
    </lineage>
</organism>
<dbReference type="Pfam" id="PF01661">
    <property type="entry name" value="Macro"/>
    <property type="match status" value="2"/>
</dbReference>
<dbReference type="InterPro" id="IPR039396">
    <property type="entry name" value="Deltex_C"/>
</dbReference>
<keyword evidence="6" id="KW-0479">Metal-binding</keyword>
<evidence type="ECO:0000313" key="13">
    <source>
        <dbReference type="EMBL" id="OWF46670.1"/>
    </source>
</evidence>
<evidence type="ECO:0000256" key="9">
    <source>
        <dbReference type="PROSITE-ProRule" id="PRU00175"/>
    </source>
</evidence>
<evidence type="ECO:0000256" key="7">
    <source>
        <dbReference type="ARBA" id="ARBA00022771"/>
    </source>
</evidence>
<feature type="region of interest" description="Disordered" evidence="10">
    <location>
        <begin position="719"/>
        <end position="762"/>
    </location>
</feature>
<dbReference type="PANTHER" id="PTHR12622">
    <property type="entry name" value="DELTEX-RELATED"/>
    <property type="match status" value="1"/>
</dbReference>
<keyword evidence="8" id="KW-0862">Zinc</keyword>
<dbReference type="CDD" id="cd09633">
    <property type="entry name" value="Deltex_C"/>
    <property type="match status" value="1"/>
</dbReference>
<dbReference type="InterPro" id="IPR043472">
    <property type="entry name" value="Macro_dom-like"/>
</dbReference>
<evidence type="ECO:0000256" key="8">
    <source>
        <dbReference type="ARBA" id="ARBA00022833"/>
    </source>
</evidence>
<dbReference type="PROSITE" id="PS00518">
    <property type="entry name" value="ZF_RING_1"/>
    <property type="match status" value="1"/>
</dbReference>
<evidence type="ECO:0000256" key="10">
    <source>
        <dbReference type="SAM" id="MobiDB-lite"/>
    </source>
</evidence>
<evidence type="ECO:0000256" key="2">
    <source>
        <dbReference type="ARBA" id="ARBA00004906"/>
    </source>
</evidence>
<dbReference type="InterPro" id="IPR013083">
    <property type="entry name" value="Znf_RING/FYVE/PHD"/>
</dbReference>
<dbReference type="Proteomes" id="UP000242188">
    <property type="component" value="Unassembled WGS sequence"/>
</dbReference>
<dbReference type="EMBL" id="NEDP02004108">
    <property type="protein sequence ID" value="OWF46670.1"/>
    <property type="molecule type" value="Genomic_DNA"/>
</dbReference>
<dbReference type="PROSITE" id="PS50089">
    <property type="entry name" value="ZF_RING_2"/>
    <property type="match status" value="1"/>
</dbReference>
<dbReference type="Gene3D" id="3.30.390.130">
    <property type="match status" value="1"/>
</dbReference>
<dbReference type="UniPathway" id="UPA00143"/>
<keyword evidence="5" id="KW-0808">Transferase</keyword>
<dbReference type="Gene3D" id="3.40.220.10">
    <property type="entry name" value="Leucine Aminopeptidase, subunit E, domain 1"/>
    <property type="match status" value="2"/>
</dbReference>
<evidence type="ECO:0000259" key="12">
    <source>
        <dbReference type="PROSITE" id="PS51154"/>
    </source>
</evidence>
<dbReference type="AlphaFoldDB" id="A0A210QD68"/>
<gene>
    <name evidence="13" type="ORF">KP79_PYT17692</name>
</gene>
<feature type="domain" description="RING-type" evidence="11">
    <location>
        <begin position="908"/>
        <end position="945"/>
    </location>
</feature>
<keyword evidence="7 9" id="KW-0863">Zinc-finger</keyword>
<dbReference type="GO" id="GO:0061630">
    <property type="term" value="F:ubiquitin protein ligase activity"/>
    <property type="evidence" value="ECO:0007669"/>
    <property type="project" value="UniProtKB-EC"/>
</dbReference>
<dbReference type="InterPro" id="IPR001841">
    <property type="entry name" value="Znf_RING"/>
</dbReference>
<dbReference type="OrthoDB" id="6133115at2759"/>
<dbReference type="PROSITE" id="PS51154">
    <property type="entry name" value="MACRO"/>
    <property type="match status" value="2"/>
</dbReference>
<protein>
    <recommendedName>
        <fullName evidence="4">RING-type E3 ubiquitin transferase</fullName>
        <ecNumber evidence="4">2.3.2.27</ecNumber>
    </recommendedName>
</protein>
<evidence type="ECO:0000256" key="5">
    <source>
        <dbReference type="ARBA" id="ARBA00022679"/>
    </source>
</evidence>
<feature type="domain" description="Macro" evidence="12">
    <location>
        <begin position="264"/>
        <end position="453"/>
    </location>
</feature>
<dbReference type="Pfam" id="PF13923">
    <property type="entry name" value="zf-C3HC4_2"/>
    <property type="match status" value="1"/>
</dbReference>